<evidence type="ECO:0000313" key="10">
    <source>
        <dbReference type="EMBL" id="KIH93088.1"/>
    </source>
</evidence>
<dbReference type="GO" id="GO:0005537">
    <property type="term" value="F:D-mannose binding"/>
    <property type="evidence" value="ECO:0007669"/>
    <property type="project" value="TreeGrafter"/>
</dbReference>
<comment type="subcellular location">
    <subcellularLocation>
        <location evidence="1">Membrane</location>
        <topology evidence="1">Single-pass type I membrane protein</topology>
    </subcellularLocation>
</comment>
<dbReference type="Proteomes" id="UP000031575">
    <property type="component" value="Unassembled WGS sequence"/>
</dbReference>
<dbReference type="PROSITE" id="PS51328">
    <property type="entry name" value="L_LECTIN_LIKE"/>
    <property type="match status" value="1"/>
</dbReference>
<dbReference type="GO" id="GO:0005789">
    <property type="term" value="C:endoplasmic reticulum membrane"/>
    <property type="evidence" value="ECO:0007669"/>
    <property type="project" value="TreeGrafter"/>
</dbReference>
<dbReference type="Gene3D" id="2.60.120.200">
    <property type="match status" value="1"/>
</dbReference>
<comment type="caution">
    <text evidence="10">The sequence shown here is derived from an EMBL/GenBank/DDBJ whole genome shotgun (WGS) entry which is preliminary data.</text>
</comment>
<dbReference type="GO" id="GO:0005793">
    <property type="term" value="C:endoplasmic reticulum-Golgi intermediate compartment"/>
    <property type="evidence" value="ECO:0007669"/>
    <property type="project" value="TreeGrafter"/>
</dbReference>
<feature type="coiled-coil region" evidence="6">
    <location>
        <begin position="366"/>
        <end position="400"/>
    </location>
</feature>
<dbReference type="SUPFAM" id="SSF49899">
    <property type="entry name" value="Concanavalin A-like lectins/glucanases"/>
    <property type="match status" value="1"/>
</dbReference>
<keyword evidence="6" id="KW-0175">Coiled coil</keyword>
<keyword evidence="4 7" id="KW-1133">Transmembrane helix</keyword>
<dbReference type="OrthoDB" id="10265193at2759"/>
<dbReference type="PANTHER" id="PTHR12223">
    <property type="entry name" value="VESICULAR MANNOSE-BINDING LECTIN"/>
    <property type="match status" value="1"/>
</dbReference>
<protein>
    <submittedName>
        <fullName evidence="10">Lectin family integral membrane</fullName>
    </submittedName>
</protein>
<evidence type="ECO:0000313" key="11">
    <source>
        <dbReference type="Proteomes" id="UP000031575"/>
    </source>
</evidence>
<keyword evidence="2 7" id="KW-0812">Transmembrane</keyword>
<evidence type="ECO:0000256" key="8">
    <source>
        <dbReference type="SAM" id="SignalP"/>
    </source>
</evidence>
<name>A0A0C2FPW5_9PEZI</name>
<gene>
    <name evidence="10" type="ORF">SPBR_02770</name>
</gene>
<keyword evidence="11" id="KW-1185">Reference proteome</keyword>
<keyword evidence="3 8" id="KW-0732">Signal</keyword>
<dbReference type="InterPro" id="IPR035661">
    <property type="entry name" value="EMP46/EMP47_N"/>
</dbReference>
<evidence type="ECO:0000256" key="7">
    <source>
        <dbReference type="SAM" id="Phobius"/>
    </source>
</evidence>
<reference evidence="10 11" key="1">
    <citation type="journal article" date="2014" name="BMC Genomics">
        <title>Comparative genomics of the major fungal agents of human and animal Sporotrichosis: Sporothrix schenckii and Sporothrix brasiliensis.</title>
        <authorList>
            <person name="Teixeira M.M."/>
            <person name="de Almeida L.G."/>
            <person name="Kubitschek-Barreira P."/>
            <person name="Alves F.L."/>
            <person name="Kioshima E.S."/>
            <person name="Abadio A.K."/>
            <person name="Fernandes L."/>
            <person name="Derengowski L.S."/>
            <person name="Ferreira K.S."/>
            <person name="Souza R.C."/>
            <person name="Ruiz J.C."/>
            <person name="de Andrade N.C."/>
            <person name="Paes H.C."/>
            <person name="Nicola A.M."/>
            <person name="Albuquerque P."/>
            <person name="Gerber A.L."/>
            <person name="Martins V.P."/>
            <person name="Peconick L.D."/>
            <person name="Neto A.V."/>
            <person name="Chaucanez C.B."/>
            <person name="Silva P.A."/>
            <person name="Cunha O.L."/>
            <person name="de Oliveira F.F."/>
            <person name="dos Santos T.C."/>
            <person name="Barros A.L."/>
            <person name="Soares M.A."/>
            <person name="de Oliveira L.M."/>
            <person name="Marini M.M."/>
            <person name="Villalobos-Duno H."/>
            <person name="Cunha M.M."/>
            <person name="de Hoog S."/>
            <person name="da Silveira J.F."/>
            <person name="Henrissat B."/>
            <person name="Nino-Vega G.A."/>
            <person name="Cisalpino P.S."/>
            <person name="Mora-Montes H.M."/>
            <person name="Almeida S.R."/>
            <person name="Stajich J.E."/>
            <person name="Lopes-Bezerra L.M."/>
            <person name="Vasconcelos A.T."/>
            <person name="Felipe M.S."/>
        </authorList>
    </citation>
    <scope>NUCLEOTIDE SEQUENCE [LARGE SCALE GENOMIC DNA]</scope>
    <source>
        <strain evidence="10 11">5110</strain>
    </source>
</reference>
<proteinExistence type="predicted"/>
<dbReference type="Pfam" id="PF03388">
    <property type="entry name" value="Lectin_leg-like"/>
    <property type="match status" value="1"/>
</dbReference>
<feature type="transmembrane region" description="Helical" evidence="7">
    <location>
        <begin position="429"/>
        <end position="450"/>
    </location>
</feature>
<evidence type="ECO:0000256" key="3">
    <source>
        <dbReference type="ARBA" id="ARBA00022729"/>
    </source>
</evidence>
<feature type="chain" id="PRO_5002148674" evidence="8">
    <location>
        <begin position="22"/>
        <end position="462"/>
    </location>
</feature>
<evidence type="ECO:0000256" key="2">
    <source>
        <dbReference type="ARBA" id="ARBA00022692"/>
    </source>
</evidence>
<dbReference type="GO" id="GO:0030134">
    <property type="term" value="C:COPII-coated ER to Golgi transport vesicle"/>
    <property type="evidence" value="ECO:0007669"/>
    <property type="project" value="TreeGrafter"/>
</dbReference>
<dbReference type="PANTHER" id="PTHR12223:SF28">
    <property type="entry name" value="LECTIN, MANNOSE BINDING 1 LIKE"/>
    <property type="match status" value="1"/>
</dbReference>
<dbReference type="EMBL" id="AWTV01000006">
    <property type="protein sequence ID" value="KIH93088.1"/>
    <property type="molecule type" value="Genomic_DNA"/>
</dbReference>
<organism evidence="10 11">
    <name type="scientific">Sporothrix brasiliensis 5110</name>
    <dbReference type="NCBI Taxonomy" id="1398154"/>
    <lineage>
        <taxon>Eukaryota</taxon>
        <taxon>Fungi</taxon>
        <taxon>Dikarya</taxon>
        <taxon>Ascomycota</taxon>
        <taxon>Pezizomycotina</taxon>
        <taxon>Sordariomycetes</taxon>
        <taxon>Sordariomycetidae</taxon>
        <taxon>Ophiostomatales</taxon>
        <taxon>Ophiostomataceae</taxon>
        <taxon>Sporothrix</taxon>
    </lineage>
</organism>
<evidence type="ECO:0000256" key="1">
    <source>
        <dbReference type="ARBA" id="ARBA00004479"/>
    </source>
</evidence>
<dbReference type="GO" id="GO:0006888">
    <property type="term" value="P:endoplasmic reticulum to Golgi vesicle-mediated transport"/>
    <property type="evidence" value="ECO:0007669"/>
    <property type="project" value="TreeGrafter"/>
</dbReference>
<dbReference type="AlphaFoldDB" id="A0A0C2FPW5"/>
<dbReference type="CDD" id="cd06903">
    <property type="entry name" value="lectin_EMP46_EMP47"/>
    <property type="match status" value="1"/>
</dbReference>
<dbReference type="GeneID" id="63675994"/>
<dbReference type="HOGENOM" id="CLU_053733_0_0_1"/>
<dbReference type="VEuPathDB" id="FungiDB:SPBR_02770"/>
<keyword evidence="5 7" id="KW-0472">Membrane</keyword>
<dbReference type="GO" id="GO:0000139">
    <property type="term" value="C:Golgi membrane"/>
    <property type="evidence" value="ECO:0007669"/>
    <property type="project" value="TreeGrafter"/>
</dbReference>
<dbReference type="RefSeq" id="XP_040621098.1">
    <property type="nucleotide sequence ID" value="XM_040761073.1"/>
</dbReference>
<dbReference type="InterPro" id="IPR051136">
    <property type="entry name" value="Intracellular_Lectin-GPT"/>
</dbReference>
<sequence>MRISSASLAWSWSLLAGAAHAQFLVSELSFGYTNRIAPEHSRSIPHFELQGNPYQPEILSNKVVLTPAAPAPGGQRGAVWAEHTLDYSRWLADVDFRVSGPERGGGNLNIWLVKDGPTNVGTSSVYTVGKFEGLVLVLDASGVRGGGSLRGYLNDGTKEYKALTGIDSLAFAHCDYPFRNLGRPAQVKIQQTDRLFSVELDGHLCFSSEDVVIPTGYRFGVTAASADTPDSAEIFKLVVMHDNNDYTFKSDEHQRQQQQHEFHDEHDQYTKQKPVAGGEGHPPVRISRGGMVEDTPEARNYERDNVPDADANTITSSKAQFADLHNRLQSVNHHLSTIFRQVATSDQVGEKRHEEVSVQLGQLKGLLTKLDRLDMIEDKLEQMERDMKTLHSELRQSVANAESSVRQHVAGRLEGHHDRLAETLRHPGYGRLIFVIVAGQLLLAGAYVFYKRRKASSPKKYL</sequence>
<feature type="domain" description="L-type lectin-like" evidence="9">
    <location>
        <begin position="27"/>
        <end position="242"/>
    </location>
</feature>
<dbReference type="InterPro" id="IPR013320">
    <property type="entry name" value="ConA-like_dom_sf"/>
</dbReference>
<evidence type="ECO:0000256" key="5">
    <source>
        <dbReference type="ARBA" id="ARBA00023136"/>
    </source>
</evidence>
<evidence type="ECO:0000259" key="9">
    <source>
        <dbReference type="PROSITE" id="PS51328"/>
    </source>
</evidence>
<feature type="signal peptide" evidence="8">
    <location>
        <begin position="1"/>
        <end position="21"/>
    </location>
</feature>
<dbReference type="InterPro" id="IPR005052">
    <property type="entry name" value="Lectin_leg"/>
</dbReference>
<evidence type="ECO:0000256" key="4">
    <source>
        <dbReference type="ARBA" id="ARBA00022989"/>
    </source>
</evidence>
<evidence type="ECO:0000256" key="6">
    <source>
        <dbReference type="SAM" id="Coils"/>
    </source>
</evidence>
<accession>A0A0C2FPW5</accession>